<comment type="caution">
    <text evidence="1">The sequence shown here is derived from an EMBL/GenBank/DDBJ whole genome shotgun (WGS) entry which is preliminary data.</text>
</comment>
<gene>
    <name evidence="1" type="ORF">DPEC_G00054880</name>
</gene>
<accession>A0ACC2H5A1</accession>
<organism evidence="1 2">
    <name type="scientific">Dallia pectoralis</name>
    <name type="common">Alaska blackfish</name>
    <dbReference type="NCBI Taxonomy" id="75939"/>
    <lineage>
        <taxon>Eukaryota</taxon>
        <taxon>Metazoa</taxon>
        <taxon>Chordata</taxon>
        <taxon>Craniata</taxon>
        <taxon>Vertebrata</taxon>
        <taxon>Euteleostomi</taxon>
        <taxon>Actinopterygii</taxon>
        <taxon>Neopterygii</taxon>
        <taxon>Teleostei</taxon>
        <taxon>Protacanthopterygii</taxon>
        <taxon>Esociformes</taxon>
        <taxon>Umbridae</taxon>
        <taxon>Dallia</taxon>
    </lineage>
</organism>
<name>A0ACC2H5A1_DALPE</name>
<protein>
    <submittedName>
        <fullName evidence="1">Uncharacterized protein</fullName>
    </submittedName>
</protein>
<reference evidence="1" key="1">
    <citation type="submission" date="2021-05" db="EMBL/GenBank/DDBJ databases">
        <authorList>
            <person name="Pan Q."/>
            <person name="Jouanno E."/>
            <person name="Zahm M."/>
            <person name="Klopp C."/>
            <person name="Cabau C."/>
            <person name="Louis A."/>
            <person name="Berthelot C."/>
            <person name="Parey E."/>
            <person name="Roest Crollius H."/>
            <person name="Montfort J."/>
            <person name="Robinson-Rechavi M."/>
            <person name="Bouchez O."/>
            <person name="Lampietro C."/>
            <person name="Lopez Roques C."/>
            <person name="Donnadieu C."/>
            <person name="Postlethwait J."/>
            <person name="Bobe J."/>
            <person name="Dillon D."/>
            <person name="Chandos A."/>
            <person name="von Hippel F."/>
            <person name="Guiguen Y."/>
        </authorList>
    </citation>
    <scope>NUCLEOTIDE SEQUENCE</scope>
    <source>
        <strain evidence="1">YG-Jan2019</strain>
    </source>
</reference>
<evidence type="ECO:0000313" key="2">
    <source>
        <dbReference type="Proteomes" id="UP001157502"/>
    </source>
</evidence>
<evidence type="ECO:0000313" key="1">
    <source>
        <dbReference type="EMBL" id="KAJ8011119.1"/>
    </source>
</evidence>
<dbReference type="EMBL" id="CM055732">
    <property type="protein sequence ID" value="KAJ8011119.1"/>
    <property type="molecule type" value="Genomic_DNA"/>
</dbReference>
<dbReference type="Proteomes" id="UP001157502">
    <property type="component" value="Chromosome 5"/>
</dbReference>
<proteinExistence type="predicted"/>
<keyword evidence="2" id="KW-1185">Reference proteome</keyword>
<sequence length="439" mass="49009">MPLQRRRSSFLSQPGMAERPGSANQRAGTAGITTAPRGVFVGTSPAGSASSVGTRVSRRALGISSVFLQGMRSTAVPVVSRGWAGGMHQAGSAESLNSCLMEYRDKVRALEQLNQQLEEQIRHCLDRKASSAGAWGPIKQEWEDVYRQVSESILDNARLMLETENVQANGEDFKDRFENEQPFRKAVEEEISSLYKVIDDANLTKADLERQIESMRADLQDLARNHEEDVRVLYNQMAGREVDDPDSPIETNLDQILAYIRTHWERVMEKNRIETDAYLEYKQAESLGSKLSSEEEQLESLKTECNEAGCKIQSLQAETESISALKRGLENSFTDAKHWHQIELQNLGSVIGKLESELGDVRCDIEQQRRDYETLLGNKMRLELEVGTYHGILDGEESRYGPSVCPCGSEPEGKQTHPSTHPETTSDPAAPEGFNTSNQ</sequence>